<keyword evidence="3" id="KW-0863">Zinc-finger</keyword>
<dbReference type="Pfam" id="PF05699">
    <property type="entry name" value="Dimer_Tnp_hAT"/>
    <property type="match status" value="1"/>
</dbReference>
<evidence type="ECO:0000313" key="7">
    <source>
        <dbReference type="EMBL" id="GJT39488.1"/>
    </source>
</evidence>
<dbReference type="EMBL" id="BQNB010015391">
    <property type="protein sequence ID" value="GJT39488.1"/>
    <property type="molecule type" value="Genomic_DNA"/>
</dbReference>
<reference evidence="7" key="2">
    <citation type="submission" date="2022-01" db="EMBL/GenBank/DDBJ databases">
        <authorList>
            <person name="Yamashiro T."/>
            <person name="Shiraishi A."/>
            <person name="Satake H."/>
            <person name="Nakayama K."/>
        </authorList>
    </citation>
    <scope>NUCLEOTIDE SEQUENCE</scope>
</reference>
<dbReference type="InterPro" id="IPR052035">
    <property type="entry name" value="ZnF_BED_domain_contain"/>
</dbReference>
<evidence type="ECO:0000313" key="8">
    <source>
        <dbReference type="Proteomes" id="UP001151760"/>
    </source>
</evidence>
<dbReference type="SUPFAM" id="SSF53098">
    <property type="entry name" value="Ribonuclease H-like"/>
    <property type="match status" value="1"/>
</dbReference>
<gene>
    <name evidence="7" type="ORF">Tco_0939353</name>
</gene>
<comment type="subcellular location">
    <subcellularLocation>
        <location evidence="1">Nucleus</location>
    </subcellularLocation>
</comment>
<sequence>MSFVAESSTELTVVEVTTTKRNPEIWVNYDLCVMSDNSKRARCKKCSHFFKTDSNSTLRTHMNKSCPVVKAAASSSQTTMGNDGSLWQYEADRVRDRMAKFVIQETLSFDHFDNRRMTDLIKETLQPRYCHFNNLDILGWWKTQESQFPILAAMARGLLSVQASTVASESAFSVSGRVISPRRTKLTPTSVEVCICLKDHLDSMERIQHQSPLEGELEQVEEQIHAEEIAMNLADLIDEEE</sequence>
<protein>
    <submittedName>
        <fullName evidence="7">Zinc finger BED domain-containing protein RICESLEEPER 3</fullName>
    </submittedName>
</protein>
<keyword evidence="5" id="KW-0539">Nucleus</keyword>
<dbReference type="InterPro" id="IPR008906">
    <property type="entry name" value="HATC_C_dom"/>
</dbReference>
<proteinExistence type="predicted"/>
<dbReference type="PANTHER" id="PTHR46481:SF10">
    <property type="entry name" value="ZINC FINGER BED DOMAIN-CONTAINING PROTEIN 39"/>
    <property type="match status" value="1"/>
</dbReference>
<dbReference type="Proteomes" id="UP001151760">
    <property type="component" value="Unassembled WGS sequence"/>
</dbReference>
<evidence type="ECO:0000259" key="6">
    <source>
        <dbReference type="Pfam" id="PF05699"/>
    </source>
</evidence>
<evidence type="ECO:0000256" key="5">
    <source>
        <dbReference type="ARBA" id="ARBA00023242"/>
    </source>
</evidence>
<evidence type="ECO:0000256" key="1">
    <source>
        <dbReference type="ARBA" id="ARBA00004123"/>
    </source>
</evidence>
<feature type="domain" description="HAT C-terminal dimerisation" evidence="6">
    <location>
        <begin position="121"/>
        <end position="200"/>
    </location>
</feature>
<keyword evidence="4" id="KW-0862">Zinc</keyword>
<comment type="caution">
    <text evidence="7">The sequence shown here is derived from an EMBL/GenBank/DDBJ whole genome shotgun (WGS) entry which is preliminary data.</text>
</comment>
<evidence type="ECO:0000256" key="3">
    <source>
        <dbReference type="ARBA" id="ARBA00022771"/>
    </source>
</evidence>
<organism evidence="7 8">
    <name type="scientific">Tanacetum coccineum</name>
    <dbReference type="NCBI Taxonomy" id="301880"/>
    <lineage>
        <taxon>Eukaryota</taxon>
        <taxon>Viridiplantae</taxon>
        <taxon>Streptophyta</taxon>
        <taxon>Embryophyta</taxon>
        <taxon>Tracheophyta</taxon>
        <taxon>Spermatophyta</taxon>
        <taxon>Magnoliopsida</taxon>
        <taxon>eudicotyledons</taxon>
        <taxon>Gunneridae</taxon>
        <taxon>Pentapetalae</taxon>
        <taxon>asterids</taxon>
        <taxon>campanulids</taxon>
        <taxon>Asterales</taxon>
        <taxon>Asteraceae</taxon>
        <taxon>Asteroideae</taxon>
        <taxon>Anthemideae</taxon>
        <taxon>Anthemidinae</taxon>
        <taxon>Tanacetum</taxon>
    </lineage>
</organism>
<dbReference type="InterPro" id="IPR012337">
    <property type="entry name" value="RNaseH-like_sf"/>
</dbReference>
<keyword evidence="8" id="KW-1185">Reference proteome</keyword>
<dbReference type="PANTHER" id="PTHR46481">
    <property type="entry name" value="ZINC FINGER BED DOMAIN-CONTAINING PROTEIN 4"/>
    <property type="match status" value="1"/>
</dbReference>
<keyword evidence="2" id="KW-0479">Metal-binding</keyword>
<evidence type="ECO:0000256" key="4">
    <source>
        <dbReference type="ARBA" id="ARBA00022833"/>
    </source>
</evidence>
<accession>A0ABQ5DKQ8</accession>
<reference evidence="7" key="1">
    <citation type="journal article" date="2022" name="Int. J. Mol. Sci.">
        <title>Draft Genome of Tanacetum Coccineum: Genomic Comparison of Closely Related Tanacetum-Family Plants.</title>
        <authorList>
            <person name="Yamashiro T."/>
            <person name="Shiraishi A."/>
            <person name="Nakayama K."/>
            <person name="Satake H."/>
        </authorList>
    </citation>
    <scope>NUCLEOTIDE SEQUENCE</scope>
</reference>
<evidence type="ECO:0000256" key="2">
    <source>
        <dbReference type="ARBA" id="ARBA00022723"/>
    </source>
</evidence>
<name>A0ABQ5DKQ8_9ASTR</name>